<dbReference type="Pfam" id="PF20181">
    <property type="entry name" value="DUF6544"/>
    <property type="match status" value="1"/>
</dbReference>
<evidence type="ECO:0000313" key="2">
    <source>
        <dbReference type="Proteomes" id="UP000017840"/>
    </source>
</evidence>
<protein>
    <submittedName>
        <fullName evidence="1">Uncharacterized protein</fullName>
    </submittedName>
</protein>
<dbReference type="InterPro" id="IPR046674">
    <property type="entry name" value="DUF6544"/>
</dbReference>
<dbReference type="STRING" id="1324957.K933_01097"/>
<dbReference type="RefSeq" id="WP_023392818.1">
    <property type="nucleotide sequence ID" value="NZ_ASGZ01000002.1"/>
</dbReference>
<dbReference type="eggNOG" id="arCOG09514">
    <property type="taxonomic scope" value="Archaea"/>
</dbReference>
<name>V4HQC0_9EURY</name>
<organism evidence="1 2">
    <name type="scientific">Candidatus Halobonum tyrrellensis G22</name>
    <dbReference type="NCBI Taxonomy" id="1324957"/>
    <lineage>
        <taxon>Archaea</taxon>
        <taxon>Methanobacteriati</taxon>
        <taxon>Methanobacteriota</taxon>
        <taxon>Stenosarchaea group</taxon>
        <taxon>Halobacteria</taxon>
        <taxon>Halobacteriales</taxon>
        <taxon>Haloferacaceae</taxon>
        <taxon>Candidatus Halobonum</taxon>
    </lineage>
</organism>
<sequence>MSDRRLRRIGAVLAGVGGALGALRLRDRRDVRGRRRSLEAERSAGATFDPESVADLPPAARRYLRHAVEPGAAVARRVAVTMDGRFRLGSRWRPFEATEVLAARRGFVWQPTVRLGPGLWVSGADFYVDGTGGQRFSLDGLLPVVRARGPAVDRSSAGRFLAESVWLPTSLLPEAGADWESVSERRARVRLPWADEPLTLTVGDDGALRSVETRRVDGDTGEPRPFGAFVESERTVDGLTVPWRLEVGWDVGTNAYDPFFRAELRDATFG</sequence>
<accession>V4HQC0</accession>
<keyword evidence="2" id="KW-1185">Reference proteome</keyword>
<dbReference type="OrthoDB" id="79774at2157"/>
<dbReference type="Proteomes" id="UP000017840">
    <property type="component" value="Unassembled WGS sequence"/>
</dbReference>
<dbReference type="PATRIC" id="fig|1324957.4.peg.229"/>
<dbReference type="AlphaFoldDB" id="V4HQC0"/>
<dbReference type="EMBL" id="ASGZ01000002">
    <property type="protein sequence ID" value="ESP90114.1"/>
    <property type="molecule type" value="Genomic_DNA"/>
</dbReference>
<gene>
    <name evidence="1" type="ORF">K933_01097</name>
</gene>
<evidence type="ECO:0000313" key="1">
    <source>
        <dbReference type="EMBL" id="ESP90114.1"/>
    </source>
</evidence>
<reference evidence="1 2" key="1">
    <citation type="journal article" date="2013" name="Genome Announc.">
        <title>Draft Genome Sequence of 'Candidatus Halobonum tyrrellensis' Strain G22, Isolated from the Hypersaline Waters of Lake Tyrrell, Australia.</title>
        <authorList>
            <person name="Ugalde J.A."/>
            <person name="Narasingarao P."/>
            <person name="Kuo S."/>
            <person name="Podell S."/>
            <person name="Allen E.E."/>
        </authorList>
    </citation>
    <scope>NUCLEOTIDE SEQUENCE [LARGE SCALE GENOMIC DNA]</scope>
    <source>
        <strain evidence="1 2">G22</strain>
    </source>
</reference>
<proteinExistence type="predicted"/>
<comment type="caution">
    <text evidence="1">The sequence shown here is derived from an EMBL/GenBank/DDBJ whole genome shotgun (WGS) entry which is preliminary data.</text>
</comment>